<organism evidence="1 2">
    <name type="scientific">Flavobacterium hankyongi</name>
    <dbReference type="NCBI Taxonomy" id="1176532"/>
    <lineage>
        <taxon>Bacteria</taxon>
        <taxon>Pseudomonadati</taxon>
        <taxon>Bacteroidota</taxon>
        <taxon>Flavobacteriia</taxon>
        <taxon>Flavobacteriales</taxon>
        <taxon>Flavobacteriaceae</taxon>
        <taxon>Flavobacterium</taxon>
    </lineage>
</organism>
<proteinExistence type="predicted"/>
<accession>A0ABP8ZK36</accession>
<evidence type="ECO:0000313" key="1">
    <source>
        <dbReference type="EMBL" id="GAA4758287.1"/>
    </source>
</evidence>
<sequence length="206" mass="23866">MKKYIFLVSIFLWTLFNCKSNDSDTKIVQNVETKNEVIATENKNVGNKDTLTSNKEDTNIPINLVNLPFDFEEKNKLANQNEAKFKEVYPTLKEEKFESIKKIIYENNEDNPDQIFQINNGGLSFDTYVYCTYGDSDSQTLININNNKIISSESIGYAMPENETYQSFVINKDISVIVYDINYNTRSKKSIEKYQIKKDGLIIKLK</sequence>
<protein>
    <recommendedName>
        <fullName evidence="3">Beta-lactamase-inhibitor-like PepSY-like domain-containing protein</fullName>
    </recommendedName>
</protein>
<dbReference type="EMBL" id="BAABIP010000005">
    <property type="protein sequence ID" value="GAA4758287.1"/>
    <property type="molecule type" value="Genomic_DNA"/>
</dbReference>
<dbReference type="RefSeq" id="WP_264542764.1">
    <property type="nucleotide sequence ID" value="NZ_BAABIP010000005.1"/>
</dbReference>
<keyword evidence="2" id="KW-1185">Reference proteome</keyword>
<evidence type="ECO:0008006" key="3">
    <source>
        <dbReference type="Google" id="ProtNLM"/>
    </source>
</evidence>
<reference evidence="2" key="1">
    <citation type="journal article" date="2019" name="Int. J. Syst. Evol. Microbiol.">
        <title>The Global Catalogue of Microorganisms (GCM) 10K type strain sequencing project: providing services to taxonomists for standard genome sequencing and annotation.</title>
        <authorList>
            <consortium name="The Broad Institute Genomics Platform"/>
            <consortium name="The Broad Institute Genome Sequencing Center for Infectious Disease"/>
            <person name="Wu L."/>
            <person name="Ma J."/>
        </authorList>
    </citation>
    <scope>NUCLEOTIDE SEQUENCE [LARGE SCALE GENOMIC DNA]</scope>
    <source>
        <strain evidence="2">JCM 18198</strain>
    </source>
</reference>
<dbReference type="Proteomes" id="UP001500141">
    <property type="component" value="Unassembled WGS sequence"/>
</dbReference>
<evidence type="ECO:0000313" key="2">
    <source>
        <dbReference type="Proteomes" id="UP001500141"/>
    </source>
</evidence>
<name>A0ABP8ZK36_9FLAO</name>
<gene>
    <name evidence="1" type="ORF">GCM10023230_02880</name>
</gene>
<comment type="caution">
    <text evidence="1">The sequence shown here is derived from an EMBL/GenBank/DDBJ whole genome shotgun (WGS) entry which is preliminary data.</text>
</comment>